<dbReference type="CDD" id="cd00267">
    <property type="entry name" value="ABC_ATPase"/>
    <property type="match status" value="1"/>
</dbReference>
<dbReference type="GO" id="GO:0000731">
    <property type="term" value="P:DNA synthesis involved in DNA repair"/>
    <property type="evidence" value="ECO:0007669"/>
    <property type="project" value="TreeGrafter"/>
</dbReference>
<dbReference type="EMBL" id="WJIE01000002">
    <property type="protein sequence ID" value="MRG92216.1"/>
    <property type="molecule type" value="Genomic_DNA"/>
</dbReference>
<dbReference type="AlphaFoldDB" id="A0A6N7PN33"/>
<dbReference type="Gene3D" id="3.40.50.300">
    <property type="entry name" value="P-loop containing nucleotide triphosphate hydrolases"/>
    <property type="match status" value="2"/>
</dbReference>
<dbReference type="InterPro" id="IPR003959">
    <property type="entry name" value="ATPase_AAA_core"/>
</dbReference>
<evidence type="ECO:0000313" key="3">
    <source>
        <dbReference type="Proteomes" id="UP000440224"/>
    </source>
</evidence>
<dbReference type="Pfam" id="PF13304">
    <property type="entry name" value="AAA_21"/>
    <property type="match status" value="1"/>
</dbReference>
<reference evidence="2 3" key="1">
    <citation type="submission" date="2019-10" db="EMBL/GenBank/DDBJ databases">
        <title>A soil myxobacterium in the family Polyangiaceae.</title>
        <authorList>
            <person name="Li Y."/>
            <person name="Wang J."/>
        </authorList>
    </citation>
    <scope>NUCLEOTIDE SEQUENCE [LARGE SCALE GENOMIC DNA]</scope>
    <source>
        <strain evidence="2 3">DSM 14734</strain>
    </source>
</reference>
<dbReference type="GO" id="GO:0006302">
    <property type="term" value="P:double-strand break repair"/>
    <property type="evidence" value="ECO:0007669"/>
    <property type="project" value="TreeGrafter"/>
</dbReference>
<comment type="caution">
    <text evidence="2">The sequence shown here is derived from an EMBL/GenBank/DDBJ whole genome shotgun (WGS) entry which is preliminary data.</text>
</comment>
<proteinExistence type="predicted"/>
<dbReference type="SMART" id="SM00382">
    <property type="entry name" value="AAA"/>
    <property type="match status" value="1"/>
</dbReference>
<dbReference type="InterPro" id="IPR003593">
    <property type="entry name" value="AAA+_ATPase"/>
</dbReference>
<protein>
    <submittedName>
        <fullName evidence="2">AAA family ATPase</fullName>
    </submittedName>
</protein>
<accession>A0A6N7PN33</accession>
<dbReference type="Proteomes" id="UP000440224">
    <property type="component" value="Unassembled WGS sequence"/>
</dbReference>
<dbReference type="GO" id="GO:0016887">
    <property type="term" value="F:ATP hydrolysis activity"/>
    <property type="evidence" value="ECO:0007669"/>
    <property type="project" value="InterPro"/>
</dbReference>
<dbReference type="OrthoDB" id="127554at2"/>
<keyword evidence="3" id="KW-1185">Reference proteome</keyword>
<feature type="domain" description="AAA+ ATPase" evidence="1">
    <location>
        <begin position="22"/>
        <end position="345"/>
    </location>
</feature>
<gene>
    <name evidence="2" type="ORF">GF068_09780</name>
</gene>
<dbReference type="PANTHER" id="PTHR32182">
    <property type="entry name" value="DNA REPLICATION AND REPAIR PROTEIN RECF"/>
    <property type="match status" value="1"/>
</dbReference>
<name>A0A6N7PN33_9BACT</name>
<evidence type="ECO:0000259" key="1">
    <source>
        <dbReference type="SMART" id="SM00382"/>
    </source>
</evidence>
<evidence type="ECO:0000313" key="2">
    <source>
        <dbReference type="EMBL" id="MRG92216.1"/>
    </source>
</evidence>
<dbReference type="RefSeq" id="WP_153819040.1">
    <property type="nucleotide sequence ID" value="NZ_WJIE01000002.1"/>
</dbReference>
<sequence>MFKRLYIHNFRCLQNLEVPIGDKPSVLLIGKNGTGKSTISHALALLADLARGTNRVGQLVKPGDFAHGRTDELMRFEVDVELSGRIHQYRLTLELPPGFKELRVQSEELLVAGQPIFTREHAQVTLHKASRAAAFLVDWHLIALPIIQEQSESDPLFLFKRWLAHSVIVAPIPSLITEESSGEALWPERDARNLGAWFAGLISHSPRVYTTIDGYLKALWADFWDIQNPLLGAETRSLKVQFRDGQRSLSLPFGALSDGEKCFFLCALVLAANEAYGPIFCFWDEPDSHLAIDEVGHFVMALRRSFESGGQVLMTSHNPETIRRFSDENTLLLSRRNHLEPTRIRSLEEIGVEGDLIEALLRGDVEA</sequence>
<dbReference type="GO" id="GO:0005524">
    <property type="term" value="F:ATP binding"/>
    <property type="evidence" value="ECO:0007669"/>
    <property type="project" value="InterPro"/>
</dbReference>
<dbReference type="InterPro" id="IPR027417">
    <property type="entry name" value="P-loop_NTPase"/>
</dbReference>
<dbReference type="PANTHER" id="PTHR32182:SF25">
    <property type="entry name" value="SLR1056 PROTEIN"/>
    <property type="match status" value="1"/>
</dbReference>
<organism evidence="2 3">
    <name type="scientific">Polyangium spumosum</name>
    <dbReference type="NCBI Taxonomy" id="889282"/>
    <lineage>
        <taxon>Bacteria</taxon>
        <taxon>Pseudomonadati</taxon>
        <taxon>Myxococcota</taxon>
        <taxon>Polyangia</taxon>
        <taxon>Polyangiales</taxon>
        <taxon>Polyangiaceae</taxon>
        <taxon>Polyangium</taxon>
    </lineage>
</organism>
<dbReference type="SUPFAM" id="SSF52540">
    <property type="entry name" value="P-loop containing nucleoside triphosphate hydrolases"/>
    <property type="match status" value="1"/>
</dbReference>